<dbReference type="Proteomes" id="UP000824540">
    <property type="component" value="Unassembled WGS sequence"/>
</dbReference>
<organism evidence="1 2">
    <name type="scientific">Albula glossodonta</name>
    <name type="common">roundjaw bonefish</name>
    <dbReference type="NCBI Taxonomy" id="121402"/>
    <lineage>
        <taxon>Eukaryota</taxon>
        <taxon>Metazoa</taxon>
        <taxon>Chordata</taxon>
        <taxon>Craniata</taxon>
        <taxon>Vertebrata</taxon>
        <taxon>Euteleostomi</taxon>
        <taxon>Actinopterygii</taxon>
        <taxon>Neopterygii</taxon>
        <taxon>Teleostei</taxon>
        <taxon>Albuliformes</taxon>
        <taxon>Albulidae</taxon>
        <taxon>Albula</taxon>
    </lineage>
</organism>
<evidence type="ECO:0000313" key="1">
    <source>
        <dbReference type="EMBL" id="KAG9355257.1"/>
    </source>
</evidence>
<name>A0A8T2PUW3_9TELE</name>
<protein>
    <submittedName>
        <fullName evidence="1">Uncharacterized protein</fullName>
    </submittedName>
</protein>
<reference evidence="1" key="1">
    <citation type="thesis" date="2021" institute="BYU ScholarsArchive" country="Provo, UT, USA">
        <title>Applications of and Algorithms for Genome Assembly and Genomic Analyses with an Emphasis on Marine Teleosts.</title>
        <authorList>
            <person name="Pickett B.D."/>
        </authorList>
    </citation>
    <scope>NUCLEOTIDE SEQUENCE</scope>
    <source>
        <strain evidence="1">HI-2016</strain>
    </source>
</reference>
<comment type="caution">
    <text evidence="1">The sequence shown here is derived from an EMBL/GenBank/DDBJ whole genome shotgun (WGS) entry which is preliminary data.</text>
</comment>
<accession>A0A8T2PUW3</accession>
<dbReference type="AlphaFoldDB" id="A0A8T2PUW3"/>
<proteinExistence type="predicted"/>
<gene>
    <name evidence="1" type="ORF">JZ751_000095</name>
</gene>
<dbReference type="EMBL" id="JAFBMS010000001">
    <property type="protein sequence ID" value="KAG9355257.1"/>
    <property type="molecule type" value="Genomic_DNA"/>
</dbReference>
<keyword evidence="2" id="KW-1185">Reference proteome</keyword>
<evidence type="ECO:0000313" key="2">
    <source>
        <dbReference type="Proteomes" id="UP000824540"/>
    </source>
</evidence>
<sequence length="90" mass="10243">MTSLPLGSLGQKIKVPRIHSVCHSLPHSPACSLPRNPGGHSATVTFRPVQDYKWQQKLFYKHGVHPREHFSCPSPQYLLHCNFGCLERLR</sequence>